<gene>
    <name evidence="22" type="ORF">BDA96_02G003900</name>
</gene>
<dbReference type="Gramene" id="EER95725">
    <property type="protein sequence ID" value="EER95725"/>
    <property type="gene ID" value="SORBI_3002G003500"/>
</dbReference>
<evidence type="ECO:0000256" key="19">
    <source>
        <dbReference type="RuleBase" id="RU362060"/>
    </source>
</evidence>
<protein>
    <recommendedName>
        <fullName evidence="5 19">Peroxidase</fullName>
        <ecNumber evidence="5 19">1.11.1.7</ecNumber>
    </recommendedName>
</protein>
<evidence type="ECO:0000256" key="5">
    <source>
        <dbReference type="ARBA" id="ARBA00012313"/>
    </source>
</evidence>
<evidence type="ECO:0000256" key="14">
    <source>
        <dbReference type="ARBA" id="ARBA00023324"/>
    </source>
</evidence>
<evidence type="ECO:0000256" key="15">
    <source>
        <dbReference type="PIRSR" id="PIRSR600823-2"/>
    </source>
</evidence>
<dbReference type="GO" id="GO:0005576">
    <property type="term" value="C:extracellular region"/>
    <property type="evidence" value="ECO:0007669"/>
    <property type="project" value="UniProtKB-SubCell"/>
</dbReference>
<feature type="transmembrane region" description="Helical" evidence="20">
    <location>
        <begin position="345"/>
        <end position="367"/>
    </location>
</feature>
<feature type="disulfide bond" evidence="18">
    <location>
        <begin position="38"/>
        <end position="117"/>
    </location>
</feature>
<evidence type="ECO:0000256" key="2">
    <source>
        <dbReference type="ARBA" id="ARBA00002322"/>
    </source>
</evidence>
<dbReference type="InterPro" id="IPR019793">
    <property type="entry name" value="Peroxidases_heam-ligand_BS"/>
</dbReference>
<evidence type="ECO:0000256" key="17">
    <source>
        <dbReference type="PIRSR" id="PIRSR600823-4"/>
    </source>
</evidence>
<feature type="binding site" evidence="16">
    <location>
        <position position="248"/>
    </location>
    <ligand>
        <name>Ca(2+)</name>
        <dbReference type="ChEBI" id="CHEBI:29108"/>
        <label>2</label>
    </ligand>
</feature>
<comment type="similarity">
    <text evidence="4">Belongs to the peroxidase family. Ascorbate peroxidase subfamily.</text>
</comment>
<accession>A0A921RKV1</accession>
<reference evidence="22" key="1">
    <citation type="journal article" date="2019" name="BMC Genomics">
        <title>A new reference genome for Sorghum bicolor reveals high levels of sequence similarity between sweet and grain genotypes: implications for the genetics of sugar metabolism.</title>
        <authorList>
            <person name="Cooper E.A."/>
            <person name="Brenton Z.W."/>
            <person name="Flinn B.S."/>
            <person name="Jenkins J."/>
            <person name="Shu S."/>
            <person name="Flowers D."/>
            <person name="Luo F."/>
            <person name="Wang Y."/>
            <person name="Xia P."/>
            <person name="Barry K."/>
            <person name="Daum C."/>
            <person name="Lipzen A."/>
            <person name="Yoshinaga Y."/>
            <person name="Schmutz J."/>
            <person name="Saski C."/>
            <person name="Vermerris W."/>
            <person name="Kresovich S."/>
        </authorList>
    </citation>
    <scope>NUCLEOTIDE SEQUENCE</scope>
</reference>
<evidence type="ECO:0000313" key="23">
    <source>
        <dbReference type="Proteomes" id="UP000807115"/>
    </source>
</evidence>
<dbReference type="EMBL" id="CM027681">
    <property type="protein sequence ID" value="KAG0541296.1"/>
    <property type="molecule type" value="Genomic_DNA"/>
</dbReference>
<dbReference type="OMA" id="HVFVGAY"/>
<evidence type="ECO:0000256" key="6">
    <source>
        <dbReference type="ARBA" id="ARBA00022559"/>
    </source>
</evidence>
<dbReference type="InterPro" id="IPR000823">
    <property type="entry name" value="Peroxidase_pln"/>
</dbReference>
<evidence type="ECO:0000256" key="16">
    <source>
        <dbReference type="PIRSR" id="PIRSR600823-3"/>
    </source>
</evidence>
<dbReference type="SUPFAM" id="SSF48113">
    <property type="entry name" value="Heme-dependent peroxidases"/>
    <property type="match status" value="1"/>
</dbReference>
<evidence type="ECO:0000256" key="3">
    <source>
        <dbReference type="ARBA" id="ARBA00004613"/>
    </source>
</evidence>
<evidence type="ECO:0000256" key="10">
    <source>
        <dbReference type="ARBA" id="ARBA00023002"/>
    </source>
</evidence>
<feature type="binding site" evidence="16">
    <location>
        <position position="91"/>
    </location>
    <ligand>
        <name>Ca(2+)</name>
        <dbReference type="ChEBI" id="CHEBI:29108"/>
        <label>1</label>
    </ligand>
</feature>
<dbReference type="PROSITE" id="PS50873">
    <property type="entry name" value="PEROXIDASE_4"/>
    <property type="match status" value="1"/>
</dbReference>
<feature type="signal peptide" evidence="19">
    <location>
        <begin position="1"/>
        <end position="27"/>
    </location>
</feature>
<comment type="function">
    <text evidence="2">Removal of H(2)O(2), oxidation of toxic reductants, biosynthesis and degradation of lignin, suberization, auxin catabolism, response to environmental stresses such as wounding, pathogen attack and oxidative stress. These functions might be dependent on each isozyme/isoform in each plant tissue.</text>
</comment>
<keyword evidence="11 16" id="KW-0408">Iron</keyword>
<feature type="binding site" evidence="16">
    <location>
        <position position="251"/>
    </location>
    <ligand>
        <name>Ca(2+)</name>
        <dbReference type="ChEBI" id="CHEBI:29108"/>
        <label>2</label>
    </ligand>
</feature>
<feature type="binding site" description="axial binding residue" evidence="16">
    <location>
        <position position="196"/>
    </location>
    <ligand>
        <name>heme b</name>
        <dbReference type="ChEBI" id="CHEBI:60344"/>
    </ligand>
    <ligandPart>
        <name>Fe</name>
        <dbReference type="ChEBI" id="CHEBI:18248"/>
    </ligandPart>
</feature>
<keyword evidence="7 19" id="KW-0349">Heme</keyword>
<dbReference type="AlphaFoldDB" id="A0A921RKV1"/>
<dbReference type="PANTHER" id="PTHR31517">
    <property type="match status" value="1"/>
</dbReference>
<keyword evidence="8 16" id="KW-0479">Metal-binding</keyword>
<dbReference type="PRINTS" id="PR00458">
    <property type="entry name" value="PEROXIDASE"/>
</dbReference>
<evidence type="ECO:0000256" key="8">
    <source>
        <dbReference type="ARBA" id="ARBA00022723"/>
    </source>
</evidence>
<dbReference type="PROSITE" id="PS00435">
    <property type="entry name" value="PEROXIDASE_1"/>
    <property type="match status" value="1"/>
</dbReference>
<evidence type="ECO:0000256" key="13">
    <source>
        <dbReference type="ARBA" id="ARBA00023283"/>
    </source>
</evidence>
<feature type="binding site" evidence="16">
    <location>
        <position position="75"/>
    </location>
    <ligand>
        <name>Ca(2+)</name>
        <dbReference type="ChEBI" id="CHEBI:29108"/>
        <label>1</label>
    </ligand>
</feature>
<evidence type="ECO:0000256" key="4">
    <source>
        <dbReference type="ARBA" id="ARBA00006873"/>
    </source>
</evidence>
<keyword evidence="6 19" id="KW-0575">Peroxidase</keyword>
<keyword evidence="13" id="KW-0873">Pyrrolidone carboxylic acid</keyword>
<keyword evidence="14 19" id="KW-0376">Hydrogen peroxide</keyword>
<dbReference type="CDD" id="cd00693">
    <property type="entry name" value="secretory_peroxidase"/>
    <property type="match status" value="1"/>
</dbReference>
<evidence type="ECO:0000256" key="12">
    <source>
        <dbReference type="ARBA" id="ARBA00023157"/>
    </source>
</evidence>
<dbReference type="InterPro" id="IPR002016">
    <property type="entry name" value="Haem_peroxidase"/>
</dbReference>
<dbReference type="GO" id="GO:0046872">
    <property type="term" value="F:metal ion binding"/>
    <property type="evidence" value="ECO:0007669"/>
    <property type="project" value="UniProtKB-UniRule"/>
</dbReference>
<evidence type="ECO:0000313" key="22">
    <source>
        <dbReference type="EMBL" id="KAG0541296.1"/>
    </source>
</evidence>
<feature type="disulfide bond" evidence="18">
    <location>
        <begin position="71"/>
        <end position="76"/>
    </location>
</feature>
<evidence type="ECO:0000256" key="9">
    <source>
        <dbReference type="ARBA" id="ARBA00022837"/>
    </source>
</evidence>
<feature type="site" description="Transition state stabilizer" evidence="17">
    <location>
        <position position="65"/>
    </location>
</feature>
<keyword evidence="10 19" id="KW-0560">Oxidoreductase</keyword>
<dbReference type="PRINTS" id="PR00461">
    <property type="entry name" value="PLPEROXIDASE"/>
</dbReference>
<keyword evidence="20" id="KW-0472">Membrane</keyword>
<comment type="subcellular location">
    <subcellularLocation>
        <location evidence="3 19">Secreted</location>
    </subcellularLocation>
</comment>
<dbReference type="PANTHER" id="PTHR31517:SF84">
    <property type="entry name" value="PEROXIDASE"/>
    <property type="match status" value="1"/>
</dbReference>
<feature type="binding site" evidence="16">
    <location>
        <position position="70"/>
    </location>
    <ligand>
        <name>Ca(2+)</name>
        <dbReference type="ChEBI" id="CHEBI:29108"/>
        <label>1</label>
    </ligand>
</feature>
<keyword evidence="20" id="KW-1133">Transmembrane helix</keyword>
<evidence type="ECO:0000256" key="18">
    <source>
        <dbReference type="PIRSR" id="PIRSR600823-5"/>
    </source>
</evidence>
<comment type="caution">
    <text evidence="22">The sequence shown here is derived from an EMBL/GenBank/DDBJ whole genome shotgun (WGS) entry which is preliminary data.</text>
</comment>
<dbReference type="Proteomes" id="UP000807115">
    <property type="component" value="Chromosome 2"/>
</dbReference>
<dbReference type="Pfam" id="PF00141">
    <property type="entry name" value="peroxidase"/>
    <property type="match status" value="1"/>
</dbReference>
<dbReference type="Gene3D" id="1.10.520.10">
    <property type="match status" value="1"/>
</dbReference>
<comment type="catalytic activity">
    <reaction evidence="1 19">
        <text>2 a phenolic donor + H2O2 = 2 a phenolic radical donor + 2 H2O</text>
        <dbReference type="Rhea" id="RHEA:56136"/>
        <dbReference type="ChEBI" id="CHEBI:15377"/>
        <dbReference type="ChEBI" id="CHEBI:16240"/>
        <dbReference type="ChEBI" id="CHEBI:139520"/>
        <dbReference type="ChEBI" id="CHEBI:139521"/>
        <dbReference type="EC" id="1.11.1.7"/>
    </reaction>
</comment>
<proteinExistence type="inferred from homology"/>
<dbReference type="FunFam" id="1.10.420.10:FF:000001">
    <property type="entry name" value="Peroxidase"/>
    <property type="match status" value="1"/>
</dbReference>
<evidence type="ECO:0000256" key="1">
    <source>
        <dbReference type="ARBA" id="ARBA00000189"/>
    </source>
</evidence>
<keyword evidence="20" id="KW-0812">Transmembrane</keyword>
<keyword evidence="12 18" id="KW-1015">Disulfide bond</keyword>
<dbReference type="FunFam" id="1.10.520.10:FF:000008">
    <property type="entry name" value="Peroxidase"/>
    <property type="match status" value="1"/>
</dbReference>
<dbReference type="EC" id="1.11.1.7" evidence="5 19"/>
<feature type="binding site" evidence="16">
    <location>
        <position position="197"/>
    </location>
    <ligand>
        <name>Ca(2+)</name>
        <dbReference type="ChEBI" id="CHEBI:29108"/>
        <label>2</label>
    </ligand>
</feature>
<name>A0A921RKV1_SORBI</name>
<organism evidence="22 23">
    <name type="scientific">Sorghum bicolor</name>
    <name type="common">Sorghum</name>
    <name type="synonym">Sorghum vulgare</name>
    <dbReference type="NCBI Taxonomy" id="4558"/>
    <lineage>
        <taxon>Eukaryota</taxon>
        <taxon>Viridiplantae</taxon>
        <taxon>Streptophyta</taxon>
        <taxon>Embryophyta</taxon>
        <taxon>Tracheophyta</taxon>
        <taxon>Spermatophyta</taxon>
        <taxon>Magnoliopsida</taxon>
        <taxon>Liliopsida</taxon>
        <taxon>Poales</taxon>
        <taxon>Poaceae</taxon>
        <taxon>PACMAD clade</taxon>
        <taxon>Panicoideae</taxon>
        <taxon>Andropogonodae</taxon>
        <taxon>Andropogoneae</taxon>
        <taxon>Sorghinae</taxon>
        <taxon>Sorghum</taxon>
    </lineage>
</organism>
<feature type="disulfide bond" evidence="18">
    <location>
        <begin position="203"/>
        <end position="236"/>
    </location>
</feature>
<evidence type="ECO:0000256" key="11">
    <source>
        <dbReference type="ARBA" id="ARBA00023004"/>
    </source>
</evidence>
<evidence type="ECO:0000256" key="20">
    <source>
        <dbReference type="SAM" id="Phobius"/>
    </source>
</evidence>
<feature type="binding site" evidence="16">
    <location>
        <position position="256"/>
    </location>
    <ligand>
        <name>Ca(2+)</name>
        <dbReference type="ChEBI" id="CHEBI:29108"/>
        <label>2</label>
    </ligand>
</feature>
<dbReference type="Gene3D" id="1.10.420.10">
    <property type="entry name" value="Peroxidase, domain 2"/>
    <property type="match status" value="1"/>
</dbReference>
<dbReference type="GO" id="GO:0042744">
    <property type="term" value="P:hydrogen peroxide catabolic process"/>
    <property type="evidence" value="ECO:0007669"/>
    <property type="project" value="UniProtKB-KW"/>
</dbReference>
<feature type="binding site" evidence="15">
    <location>
        <position position="165"/>
    </location>
    <ligand>
        <name>substrate</name>
    </ligand>
</feature>
<dbReference type="InterPro" id="IPR010255">
    <property type="entry name" value="Haem_peroxidase_sf"/>
</dbReference>
<dbReference type="GO" id="GO:0020037">
    <property type="term" value="F:heme binding"/>
    <property type="evidence" value="ECO:0007669"/>
    <property type="project" value="UniProtKB-UniRule"/>
</dbReference>
<comment type="cofactor">
    <cofactor evidence="16 19">
        <name>Ca(2+)</name>
        <dbReference type="ChEBI" id="CHEBI:29108"/>
    </cofactor>
    <text evidence="16 19">Binds 2 calcium ions per subunit.</text>
</comment>
<evidence type="ECO:0000256" key="7">
    <source>
        <dbReference type="ARBA" id="ARBA00022617"/>
    </source>
</evidence>
<feature type="disulfide bond" evidence="18">
    <location>
        <begin position="123"/>
        <end position="330"/>
    </location>
</feature>
<feature type="chain" id="PRO_5038154872" description="Peroxidase" evidence="19">
    <location>
        <begin position="28"/>
        <end position="368"/>
    </location>
</feature>
<keyword evidence="19" id="KW-0964">Secreted</keyword>
<feature type="binding site" evidence="16">
    <location>
        <position position="73"/>
    </location>
    <ligand>
        <name>Ca(2+)</name>
        <dbReference type="ChEBI" id="CHEBI:29108"/>
        <label>1</label>
    </ligand>
</feature>
<dbReference type="OrthoDB" id="739305at2759"/>
<reference evidence="22" key="2">
    <citation type="submission" date="2020-10" db="EMBL/GenBank/DDBJ databases">
        <authorList>
            <person name="Cooper E.A."/>
            <person name="Brenton Z.W."/>
            <person name="Flinn B.S."/>
            <person name="Jenkins J."/>
            <person name="Shu S."/>
            <person name="Flowers D."/>
            <person name="Luo F."/>
            <person name="Wang Y."/>
            <person name="Xia P."/>
            <person name="Barry K."/>
            <person name="Daum C."/>
            <person name="Lipzen A."/>
            <person name="Yoshinaga Y."/>
            <person name="Schmutz J."/>
            <person name="Saski C."/>
            <person name="Vermerris W."/>
            <person name="Kresovich S."/>
        </authorList>
    </citation>
    <scope>NUCLEOTIDE SEQUENCE</scope>
</reference>
<comment type="cofactor">
    <cofactor evidence="16 19">
        <name>heme b</name>
        <dbReference type="ChEBI" id="CHEBI:60344"/>
    </cofactor>
    <text evidence="16 19">Binds 1 heme b (iron(II)-protoporphyrin IX) group per subunit.</text>
</comment>
<feature type="domain" description="Plant heme peroxidase family profile" evidence="21">
    <location>
        <begin position="28"/>
        <end position="334"/>
    </location>
</feature>
<sequence>MMASVTAAARAAAAVLLLVVAAPSADAHLAMGAYNKTCPQAEDVVLKEMTSMVAKSPDVAGAVLRLFSVDCFVGGCEGSILLDSTPGNTAEKDAPLNQGVRGYEVVDAIKAKLDAACPAVVSCADTLALAARDSVRLTKGPFIPLPTGRRDGNRSVAADVALNSPPPGANITDIIALFATKFNLTAKDVAVLSGAHTIGKARCSTVSPRLYNFGGQNGASDPTLDANYTATLRGQCKPGDNATLVYLDPPTPTTFDTDYYALVAGNKGLLSTDAALLLDATTSAYVARQANATATAAAASEFFADFATSFVAMSKLGVLTHHNGEIRQVCSKVNPPSPSSSTSTAAAQLTATGGLAVALLALAVALVL</sequence>
<evidence type="ECO:0000259" key="21">
    <source>
        <dbReference type="PROSITE" id="PS50873"/>
    </source>
</evidence>
<dbReference type="GO" id="GO:0006979">
    <property type="term" value="P:response to oxidative stress"/>
    <property type="evidence" value="ECO:0007669"/>
    <property type="project" value="UniProtKB-UniRule"/>
</dbReference>
<dbReference type="GO" id="GO:0140825">
    <property type="term" value="F:lactoperoxidase activity"/>
    <property type="evidence" value="ECO:0007669"/>
    <property type="project" value="UniProtKB-EC"/>
</dbReference>
<comment type="similarity">
    <text evidence="19">Belongs to the peroxidase family. Classical plant (class III) peroxidase subfamily.</text>
</comment>
<dbReference type="InterPro" id="IPR033905">
    <property type="entry name" value="Secretory_peroxidase"/>
</dbReference>
<keyword evidence="19" id="KW-0732">Signal</keyword>
<keyword evidence="9 16" id="KW-0106">Calcium</keyword>
<feature type="binding site" evidence="16">
    <location>
        <position position="79"/>
    </location>
    <ligand>
        <name>Ca(2+)</name>
        <dbReference type="ChEBI" id="CHEBI:29108"/>
        <label>1</label>
    </ligand>
</feature>